<dbReference type="InterPro" id="IPR006683">
    <property type="entry name" value="Thioestr_dom"/>
</dbReference>
<organism evidence="4 5">
    <name type="scientific">Parasphingopyxis marina</name>
    <dbReference type="NCBI Taxonomy" id="2761622"/>
    <lineage>
        <taxon>Bacteria</taxon>
        <taxon>Pseudomonadati</taxon>
        <taxon>Pseudomonadota</taxon>
        <taxon>Alphaproteobacteria</taxon>
        <taxon>Sphingomonadales</taxon>
        <taxon>Sphingomonadaceae</taxon>
        <taxon>Parasphingopyxis</taxon>
    </lineage>
</organism>
<dbReference type="PANTHER" id="PTHR21660">
    <property type="entry name" value="THIOESTERASE SUPERFAMILY MEMBER-RELATED"/>
    <property type="match status" value="1"/>
</dbReference>
<dbReference type="AlphaFoldDB" id="A0A842HYG9"/>
<dbReference type="InterPro" id="IPR029069">
    <property type="entry name" value="HotDog_dom_sf"/>
</dbReference>
<keyword evidence="2" id="KW-0378">Hydrolase</keyword>
<dbReference type="Pfam" id="PF03061">
    <property type="entry name" value="4HBT"/>
    <property type="match status" value="1"/>
</dbReference>
<feature type="domain" description="Thioesterase" evidence="3">
    <location>
        <begin position="52"/>
        <end position="130"/>
    </location>
</feature>
<evidence type="ECO:0000259" key="3">
    <source>
        <dbReference type="Pfam" id="PF03061"/>
    </source>
</evidence>
<gene>
    <name evidence="4" type="ORF">H6P80_11165</name>
</gene>
<dbReference type="SUPFAM" id="SSF54637">
    <property type="entry name" value="Thioesterase/thiol ester dehydrase-isomerase"/>
    <property type="match status" value="1"/>
</dbReference>
<dbReference type="Proteomes" id="UP000564378">
    <property type="component" value="Unassembled WGS sequence"/>
</dbReference>
<dbReference type="InterPro" id="IPR039298">
    <property type="entry name" value="ACOT13"/>
</dbReference>
<dbReference type="PANTHER" id="PTHR21660:SF1">
    <property type="entry name" value="ACYL-COENZYME A THIOESTERASE 13"/>
    <property type="match status" value="1"/>
</dbReference>
<dbReference type="EMBL" id="JACJVJ010000002">
    <property type="protein sequence ID" value="MBC2778176.1"/>
    <property type="molecule type" value="Genomic_DNA"/>
</dbReference>
<sequence length="143" mass="15731">MVDAAAEIPDGFEPFTRESPLLEPWRPLFCRMEPDRLVIALTVREPHCNSRGTVHGGLFAALADQAMGMSSAIKLRAAGQKVQNLWTTSMTVDYLGVAKQGQWLEFDTLFSKAGRSNCHAEADIRADGKTVARARAAFRIVLL</sequence>
<reference evidence="4 5" key="1">
    <citation type="submission" date="2020-08" db="EMBL/GenBank/DDBJ databases">
        <title>Draft genome sequence of Parasphingopyxis sp. GrpM-11.</title>
        <authorList>
            <person name="Oh J."/>
            <person name="Roh D.-H."/>
        </authorList>
    </citation>
    <scope>NUCLEOTIDE SEQUENCE [LARGE SCALE GENOMIC DNA]</scope>
    <source>
        <strain evidence="4 5">GrpM-11</strain>
    </source>
</reference>
<evidence type="ECO:0000256" key="2">
    <source>
        <dbReference type="ARBA" id="ARBA00022801"/>
    </source>
</evidence>
<dbReference type="InterPro" id="IPR003736">
    <property type="entry name" value="PAAI_dom"/>
</dbReference>
<accession>A0A842HYG9</accession>
<protein>
    <submittedName>
        <fullName evidence="4">PaaI family thioesterase</fullName>
    </submittedName>
</protein>
<evidence type="ECO:0000313" key="5">
    <source>
        <dbReference type="Proteomes" id="UP000564378"/>
    </source>
</evidence>
<dbReference type="Gene3D" id="3.10.129.10">
    <property type="entry name" value="Hotdog Thioesterase"/>
    <property type="match status" value="1"/>
</dbReference>
<keyword evidence="5" id="KW-1185">Reference proteome</keyword>
<evidence type="ECO:0000256" key="1">
    <source>
        <dbReference type="ARBA" id="ARBA00008324"/>
    </source>
</evidence>
<dbReference type="GO" id="GO:0047617">
    <property type="term" value="F:fatty acyl-CoA hydrolase activity"/>
    <property type="evidence" value="ECO:0007669"/>
    <property type="project" value="InterPro"/>
</dbReference>
<evidence type="ECO:0000313" key="4">
    <source>
        <dbReference type="EMBL" id="MBC2778176.1"/>
    </source>
</evidence>
<dbReference type="NCBIfam" id="TIGR00369">
    <property type="entry name" value="unchar_dom_1"/>
    <property type="match status" value="1"/>
</dbReference>
<comment type="similarity">
    <text evidence="1">Belongs to the thioesterase PaaI family.</text>
</comment>
<dbReference type="CDD" id="cd03443">
    <property type="entry name" value="PaaI_thioesterase"/>
    <property type="match status" value="1"/>
</dbReference>
<proteinExistence type="inferred from homology"/>
<name>A0A842HYG9_9SPHN</name>
<comment type="caution">
    <text evidence="4">The sequence shown here is derived from an EMBL/GenBank/DDBJ whole genome shotgun (WGS) entry which is preliminary data.</text>
</comment>